<dbReference type="GO" id="GO:0003948">
    <property type="term" value="F:N4-(beta-N-acetylglucosaminyl)-L-asparaginase activity"/>
    <property type="evidence" value="ECO:0007669"/>
    <property type="project" value="UniProtKB-EC"/>
</dbReference>
<dbReference type="Gene3D" id="3.60.20.30">
    <property type="entry name" value="(Glycosyl)asparaginase"/>
    <property type="match status" value="1"/>
</dbReference>
<accession>A0AAD9IW13</accession>
<keyword evidence="3" id="KW-0378">Hydrolase</keyword>
<evidence type="ECO:0000256" key="12">
    <source>
        <dbReference type="PIRSR" id="PIRSR600246-2"/>
    </source>
</evidence>
<feature type="active site" description="Nucleophile" evidence="11">
    <location>
        <position position="257"/>
    </location>
</feature>
<evidence type="ECO:0000313" key="16">
    <source>
        <dbReference type="Proteomes" id="UP001208570"/>
    </source>
</evidence>
<feature type="binding site" evidence="12">
    <location>
        <begin position="308"/>
        <end position="311"/>
    </location>
    <ligand>
        <name>substrate</name>
    </ligand>
</feature>
<dbReference type="CDD" id="cd04513">
    <property type="entry name" value="Glycosylasparaginase"/>
    <property type="match status" value="1"/>
</dbReference>
<feature type="site" description="Cleavage; by autolysis" evidence="13">
    <location>
        <begin position="256"/>
        <end position="257"/>
    </location>
</feature>
<evidence type="ECO:0000256" key="5">
    <source>
        <dbReference type="ARBA" id="ARBA00050421"/>
    </source>
</evidence>
<evidence type="ECO:0000313" key="15">
    <source>
        <dbReference type="EMBL" id="KAK2141095.1"/>
    </source>
</evidence>
<evidence type="ECO:0000256" key="4">
    <source>
        <dbReference type="ARBA" id="ARBA00022813"/>
    </source>
</evidence>
<keyword evidence="14" id="KW-1133">Transmembrane helix</keyword>
<dbReference type="Proteomes" id="UP001208570">
    <property type="component" value="Unassembled WGS sequence"/>
</dbReference>
<evidence type="ECO:0000256" key="11">
    <source>
        <dbReference type="PIRSR" id="PIRSR600246-1"/>
    </source>
</evidence>
<evidence type="ECO:0000256" key="13">
    <source>
        <dbReference type="PIRSR" id="PIRSR600246-3"/>
    </source>
</evidence>
<comment type="caution">
    <text evidence="15">The sequence shown here is derived from an EMBL/GenBank/DDBJ whole genome shotgun (WGS) entry which is preliminary data.</text>
</comment>
<keyword evidence="14" id="KW-0472">Membrane</keyword>
<evidence type="ECO:0000256" key="6">
    <source>
        <dbReference type="ARBA" id="ARBA00053295"/>
    </source>
</evidence>
<dbReference type="PANTHER" id="PTHR10188">
    <property type="entry name" value="L-ASPARAGINASE"/>
    <property type="match status" value="1"/>
</dbReference>
<protein>
    <recommendedName>
        <fullName evidence="7">N(4)-(beta-N-acetylglucosaminyl)-L-asparaginase</fullName>
        <ecNumber evidence="7">3.5.1.26</ecNumber>
    </recommendedName>
    <alternativeName>
        <fullName evidence="9">Aspartylglucosaminidase</fullName>
    </alternativeName>
    <alternativeName>
        <fullName evidence="8">Glycosylasparaginase</fullName>
    </alternativeName>
    <alternativeName>
        <fullName evidence="10">N4-(N-acetyl-beta-glucosaminyl)-L-asparagine amidase</fullName>
    </alternativeName>
</protein>
<organism evidence="15 16">
    <name type="scientific">Paralvinella palmiformis</name>
    <dbReference type="NCBI Taxonomy" id="53620"/>
    <lineage>
        <taxon>Eukaryota</taxon>
        <taxon>Metazoa</taxon>
        <taxon>Spiralia</taxon>
        <taxon>Lophotrochozoa</taxon>
        <taxon>Annelida</taxon>
        <taxon>Polychaeta</taxon>
        <taxon>Sedentaria</taxon>
        <taxon>Canalipalpata</taxon>
        <taxon>Terebellida</taxon>
        <taxon>Terebelliformia</taxon>
        <taxon>Alvinellidae</taxon>
        <taxon>Paralvinella</taxon>
    </lineage>
</organism>
<dbReference type="SUPFAM" id="SSF56235">
    <property type="entry name" value="N-terminal nucleophile aminohydrolases (Ntn hydrolases)"/>
    <property type="match status" value="1"/>
</dbReference>
<reference evidence="15" key="1">
    <citation type="journal article" date="2023" name="Mol. Biol. Evol.">
        <title>Third-Generation Sequencing Reveals the Adaptive Role of the Epigenome in Three Deep-Sea Polychaetes.</title>
        <authorList>
            <person name="Perez M."/>
            <person name="Aroh O."/>
            <person name="Sun Y."/>
            <person name="Lan Y."/>
            <person name="Juniper S.K."/>
            <person name="Young C.R."/>
            <person name="Angers B."/>
            <person name="Qian P.Y."/>
        </authorList>
    </citation>
    <scope>NUCLEOTIDE SEQUENCE</scope>
    <source>
        <strain evidence="15">P08H-3</strain>
    </source>
</reference>
<name>A0AAD9IW13_9ANNE</name>
<evidence type="ECO:0000256" key="8">
    <source>
        <dbReference type="ARBA" id="ARBA00078726"/>
    </source>
</evidence>
<evidence type="ECO:0000256" key="3">
    <source>
        <dbReference type="ARBA" id="ARBA00022801"/>
    </source>
</evidence>
<comment type="similarity">
    <text evidence="1">Belongs to the Ntn-hydrolase family.</text>
</comment>
<comment type="function">
    <text evidence="6">Cleaves the GlcNAc-Asn bond which joins oligosaccharides to the peptide of asparagine-linked glycoproteins.</text>
</comment>
<dbReference type="InterPro" id="IPR029055">
    <property type="entry name" value="Ntn_hydrolases_N"/>
</dbReference>
<evidence type="ECO:0000256" key="2">
    <source>
        <dbReference type="ARBA" id="ARBA00022670"/>
    </source>
</evidence>
<evidence type="ECO:0000256" key="1">
    <source>
        <dbReference type="ARBA" id="ARBA00010872"/>
    </source>
</evidence>
<dbReference type="InterPro" id="IPR000246">
    <property type="entry name" value="Peptidase_T2"/>
</dbReference>
<comment type="catalytic activity">
    <reaction evidence="5">
        <text>N(4)-(beta-N-acetyl-D-glucosaminyl)-L-asparagine + H2O = N-acetyl-beta-D-glucosaminylamine + L-aspartate + H(+)</text>
        <dbReference type="Rhea" id="RHEA:11544"/>
        <dbReference type="ChEBI" id="CHEBI:15377"/>
        <dbReference type="ChEBI" id="CHEBI:15378"/>
        <dbReference type="ChEBI" id="CHEBI:15947"/>
        <dbReference type="ChEBI" id="CHEBI:29991"/>
        <dbReference type="ChEBI" id="CHEBI:58080"/>
        <dbReference type="EC" id="3.5.1.26"/>
    </reaction>
</comment>
<evidence type="ECO:0000256" key="7">
    <source>
        <dbReference type="ARBA" id="ARBA00066729"/>
    </source>
</evidence>
<evidence type="ECO:0000256" key="10">
    <source>
        <dbReference type="ARBA" id="ARBA00080645"/>
    </source>
</evidence>
<evidence type="ECO:0000256" key="9">
    <source>
        <dbReference type="ARBA" id="ARBA00079301"/>
    </source>
</evidence>
<dbReference type="GO" id="GO:0006508">
    <property type="term" value="P:proteolysis"/>
    <property type="evidence" value="ECO:0007669"/>
    <property type="project" value="UniProtKB-KW"/>
</dbReference>
<proteinExistence type="inferred from homology"/>
<dbReference type="GO" id="GO:0008233">
    <property type="term" value="F:peptidase activity"/>
    <property type="evidence" value="ECO:0007669"/>
    <property type="project" value="UniProtKB-KW"/>
</dbReference>
<dbReference type="AlphaFoldDB" id="A0AAD9IW13"/>
<dbReference type="EMBL" id="JAODUP010001164">
    <property type="protein sequence ID" value="KAK2141095.1"/>
    <property type="molecule type" value="Genomic_DNA"/>
</dbReference>
<dbReference type="Pfam" id="PF01112">
    <property type="entry name" value="Asparaginase_2"/>
    <property type="match status" value="1"/>
</dbReference>
<dbReference type="EC" id="3.5.1.26" evidence="7"/>
<sequence length="400" mass="42773">MSTLWTVTITMAFLSGLLLISVSIYLNQLSEGAVHSSKMNNEVLKKSPLATETVANGNVADNHDNHLPLVINTWNVTKAAHGAWQELKTNDASSLDALVYGCSLCEDGSCMSSIGMGGRPDENGETTLDAMVMDGKTMDAGSVGSLRQIMNAIKVARDVLKYTAHTLLVGELATDFAVSMGFEKKSLQTNSSLESWIQWKNNSCQPNFWRNVIPDPTSHCGPYSPDESLYSKNIKQTDNKRKSIDYSSRVDKNCHDTIGMIVIDDNGNVAAGTTTNGACCKIPGRVGDSPIVGAGAYARNGVGGAAATGDGDIMMRFLPSFHAVQLMSQGRDPTSAAQNAIYLISSFFPDVSAAMVTVNVEGDHGGACVGFEEFEYNFVDNSSGVITTVPVNCTRRAKLV</sequence>
<evidence type="ECO:0000256" key="14">
    <source>
        <dbReference type="SAM" id="Phobius"/>
    </source>
</evidence>
<keyword evidence="14" id="KW-0812">Transmembrane</keyword>
<keyword evidence="16" id="KW-1185">Reference proteome</keyword>
<keyword evidence="2" id="KW-0645">Protease</keyword>
<keyword evidence="4" id="KW-0068">Autocatalytic cleavage</keyword>
<dbReference type="PANTHER" id="PTHR10188:SF6">
    <property type="entry name" value="N(4)-(BETA-N-ACETYLGLUCOSAMINYL)-L-ASPARAGINASE"/>
    <property type="match status" value="1"/>
</dbReference>
<dbReference type="GO" id="GO:0005764">
    <property type="term" value="C:lysosome"/>
    <property type="evidence" value="ECO:0007669"/>
    <property type="project" value="TreeGrafter"/>
</dbReference>
<feature type="binding site" evidence="12">
    <location>
        <begin position="285"/>
        <end position="288"/>
    </location>
    <ligand>
        <name>substrate</name>
    </ligand>
</feature>
<feature type="transmembrane region" description="Helical" evidence="14">
    <location>
        <begin position="6"/>
        <end position="26"/>
    </location>
</feature>
<gene>
    <name evidence="15" type="ORF">LSH36_1164g00057</name>
</gene>
<dbReference type="FunFam" id="3.60.20.30:FF:000003">
    <property type="entry name" value="N(4)-(Beta-N-acetylglucosaminyl)-L-asparaginase isoform X1"/>
    <property type="match status" value="1"/>
</dbReference>